<dbReference type="InterPro" id="IPR005467">
    <property type="entry name" value="His_kinase_dom"/>
</dbReference>
<organism evidence="17 18">
    <name type="scientific">Candidatus Jeotgalibaca merdavium</name>
    <dbReference type="NCBI Taxonomy" id="2838627"/>
    <lineage>
        <taxon>Bacteria</taxon>
        <taxon>Bacillati</taxon>
        <taxon>Bacillota</taxon>
        <taxon>Bacilli</taxon>
        <taxon>Lactobacillales</taxon>
        <taxon>Carnobacteriaceae</taxon>
        <taxon>Jeotgalibaca</taxon>
    </lineage>
</organism>
<evidence type="ECO:0000256" key="4">
    <source>
        <dbReference type="ARBA" id="ARBA00022553"/>
    </source>
</evidence>
<comment type="catalytic activity">
    <reaction evidence="1">
        <text>ATP + protein L-histidine = ADP + protein N-phospho-L-histidine.</text>
        <dbReference type="EC" id="2.7.13.3"/>
    </reaction>
</comment>
<dbReference type="EMBL" id="DWYW01000121">
    <property type="protein sequence ID" value="HJA90214.1"/>
    <property type="molecule type" value="Genomic_DNA"/>
</dbReference>
<evidence type="ECO:0000256" key="8">
    <source>
        <dbReference type="ARBA" id="ARBA00022989"/>
    </source>
</evidence>
<feature type="transmembrane region" description="Helical" evidence="14">
    <location>
        <begin position="53"/>
        <end position="75"/>
    </location>
</feature>
<dbReference type="InterPro" id="IPR004358">
    <property type="entry name" value="Sig_transdc_His_kin-like_C"/>
</dbReference>
<dbReference type="Pfam" id="PF00512">
    <property type="entry name" value="HisKA"/>
    <property type="match status" value="1"/>
</dbReference>
<dbReference type="InterPro" id="IPR036097">
    <property type="entry name" value="HisK_dim/P_sf"/>
</dbReference>
<evidence type="ECO:0000256" key="13">
    <source>
        <dbReference type="ARBA" id="ARBA00040841"/>
    </source>
</evidence>
<dbReference type="PANTHER" id="PTHR45528">
    <property type="entry name" value="SENSOR HISTIDINE KINASE CPXA"/>
    <property type="match status" value="1"/>
</dbReference>
<evidence type="ECO:0000313" key="18">
    <source>
        <dbReference type="Proteomes" id="UP000886856"/>
    </source>
</evidence>
<keyword evidence="4" id="KW-0597">Phosphoprotein</keyword>
<feature type="domain" description="HAMP" evidence="16">
    <location>
        <begin position="80"/>
        <end position="129"/>
    </location>
</feature>
<evidence type="ECO:0000256" key="9">
    <source>
        <dbReference type="ARBA" id="ARBA00023012"/>
    </source>
</evidence>
<dbReference type="PANTHER" id="PTHR45528:SF11">
    <property type="entry name" value="HISTIDINE KINASE"/>
    <property type="match status" value="1"/>
</dbReference>
<evidence type="ECO:0000256" key="11">
    <source>
        <dbReference type="ARBA" id="ARBA00023136"/>
    </source>
</evidence>
<dbReference type="SUPFAM" id="SSF158472">
    <property type="entry name" value="HAMP domain-like"/>
    <property type="match status" value="1"/>
</dbReference>
<keyword evidence="9" id="KW-0902">Two-component regulatory system</keyword>
<name>A0A9D2I1W3_9LACT</name>
<keyword evidence="8 14" id="KW-1133">Transmembrane helix</keyword>
<evidence type="ECO:0000313" key="17">
    <source>
        <dbReference type="EMBL" id="HJA90214.1"/>
    </source>
</evidence>
<evidence type="ECO:0000259" key="15">
    <source>
        <dbReference type="PROSITE" id="PS50109"/>
    </source>
</evidence>
<dbReference type="Pfam" id="PF00672">
    <property type="entry name" value="HAMP"/>
    <property type="match status" value="1"/>
</dbReference>
<evidence type="ECO:0000256" key="14">
    <source>
        <dbReference type="SAM" id="Phobius"/>
    </source>
</evidence>
<dbReference type="InterPro" id="IPR003594">
    <property type="entry name" value="HATPase_dom"/>
</dbReference>
<dbReference type="SMART" id="SM00387">
    <property type="entry name" value="HATPase_c"/>
    <property type="match status" value="1"/>
</dbReference>
<dbReference type="PROSITE" id="PS50109">
    <property type="entry name" value="HIS_KIN"/>
    <property type="match status" value="1"/>
</dbReference>
<dbReference type="AlphaFoldDB" id="A0A9D2I1W3"/>
<keyword evidence="11 14" id="KW-0472">Membrane</keyword>
<dbReference type="Gene3D" id="6.10.340.10">
    <property type="match status" value="1"/>
</dbReference>
<evidence type="ECO:0000256" key="2">
    <source>
        <dbReference type="ARBA" id="ARBA00004141"/>
    </source>
</evidence>
<evidence type="ECO:0000256" key="6">
    <source>
        <dbReference type="ARBA" id="ARBA00022692"/>
    </source>
</evidence>
<reference evidence="17" key="1">
    <citation type="journal article" date="2021" name="PeerJ">
        <title>Extensive microbial diversity within the chicken gut microbiome revealed by metagenomics and culture.</title>
        <authorList>
            <person name="Gilroy R."/>
            <person name="Ravi A."/>
            <person name="Getino M."/>
            <person name="Pursley I."/>
            <person name="Horton D.L."/>
            <person name="Alikhan N.F."/>
            <person name="Baker D."/>
            <person name="Gharbi K."/>
            <person name="Hall N."/>
            <person name="Watson M."/>
            <person name="Adriaenssens E.M."/>
            <person name="Foster-Nyarko E."/>
            <person name="Jarju S."/>
            <person name="Secka A."/>
            <person name="Antonio M."/>
            <person name="Oren A."/>
            <person name="Chaudhuri R.R."/>
            <person name="La Ragione R."/>
            <person name="Hildebrand F."/>
            <person name="Pallen M.J."/>
        </authorList>
    </citation>
    <scope>NUCLEOTIDE SEQUENCE</scope>
    <source>
        <strain evidence="17">CHK171-505</strain>
    </source>
</reference>
<keyword evidence="7 17" id="KW-0418">Kinase</keyword>
<feature type="domain" description="Histidine kinase" evidence="15">
    <location>
        <begin position="137"/>
        <end position="349"/>
    </location>
</feature>
<evidence type="ECO:0000256" key="3">
    <source>
        <dbReference type="ARBA" id="ARBA00012438"/>
    </source>
</evidence>
<dbReference type="CDD" id="cd00075">
    <property type="entry name" value="HATPase"/>
    <property type="match status" value="1"/>
</dbReference>
<feature type="transmembrane region" description="Helical" evidence="14">
    <location>
        <begin position="12"/>
        <end position="41"/>
    </location>
</feature>
<dbReference type="InterPro" id="IPR003660">
    <property type="entry name" value="HAMP_dom"/>
</dbReference>
<dbReference type="SUPFAM" id="SSF55874">
    <property type="entry name" value="ATPase domain of HSP90 chaperone/DNA topoisomerase II/histidine kinase"/>
    <property type="match status" value="1"/>
</dbReference>
<dbReference type="InterPro" id="IPR036890">
    <property type="entry name" value="HATPase_C_sf"/>
</dbReference>
<dbReference type="PROSITE" id="PS50885">
    <property type="entry name" value="HAMP"/>
    <property type="match status" value="1"/>
</dbReference>
<dbReference type="GO" id="GO:0000155">
    <property type="term" value="F:phosphorelay sensor kinase activity"/>
    <property type="evidence" value="ECO:0007669"/>
    <property type="project" value="InterPro"/>
</dbReference>
<dbReference type="Gene3D" id="3.30.565.10">
    <property type="entry name" value="Histidine kinase-like ATPase, C-terminal domain"/>
    <property type="match status" value="1"/>
</dbReference>
<dbReference type="Pfam" id="PF02518">
    <property type="entry name" value="HATPase_c"/>
    <property type="match status" value="1"/>
</dbReference>
<reference evidence="17" key="2">
    <citation type="submission" date="2021-04" db="EMBL/GenBank/DDBJ databases">
        <authorList>
            <person name="Gilroy R."/>
        </authorList>
    </citation>
    <scope>NUCLEOTIDE SEQUENCE</scope>
    <source>
        <strain evidence="17">CHK171-505</strain>
    </source>
</reference>
<protein>
    <recommendedName>
        <fullName evidence="13">Heme sensor protein HssS</fullName>
        <ecNumber evidence="3">2.7.13.3</ecNumber>
    </recommendedName>
</protein>
<evidence type="ECO:0000256" key="5">
    <source>
        <dbReference type="ARBA" id="ARBA00022679"/>
    </source>
</evidence>
<evidence type="ECO:0000256" key="1">
    <source>
        <dbReference type="ARBA" id="ARBA00000085"/>
    </source>
</evidence>
<dbReference type="EC" id="2.7.13.3" evidence="3"/>
<dbReference type="GO" id="GO:0005886">
    <property type="term" value="C:plasma membrane"/>
    <property type="evidence" value="ECO:0007669"/>
    <property type="project" value="TreeGrafter"/>
</dbReference>
<evidence type="ECO:0000259" key="16">
    <source>
        <dbReference type="PROSITE" id="PS50885"/>
    </source>
</evidence>
<evidence type="ECO:0000256" key="12">
    <source>
        <dbReference type="ARBA" id="ARBA00037219"/>
    </source>
</evidence>
<keyword evidence="6 14" id="KW-0812">Transmembrane</keyword>
<gene>
    <name evidence="17" type="ORF">H9948_05410</name>
</gene>
<accession>A0A9D2I1W3</accession>
<dbReference type="CDD" id="cd06225">
    <property type="entry name" value="HAMP"/>
    <property type="match status" value="1"/>
</dbReference>
<dbReference type="CDD" id="cd00082">
    <property type="entry name" value="HisKA"/>
    <property type="match status" value="1"/>
</dbReference>
<evidence type="ECO:0000256" key="10">
    <source>
        <dbReference type="ARBA" id="ARBA00023026"/>
    </source>
</evidence>
<dbReference type="SMART" id="SM00388">
    <property type="entry name" value="HisKA"/>
    <property type="match status" value="1"/>
</dbReference>
<comment type="subcellular location">
    <subcellularLocation>
        <location evidence="2">Membrane</location>
        <topology evidence="2">Multi-pass membrane protein</topology>
    </subcellularLocation>
</comment>
<keyword evidence="10" id="KW-0843">Virulence</keyword>
<dbReference type="PRINTS" id="PR00344">
    <property type="entry name" value="BCTRLSENSOR"/>
</dbReference>
<dbReference type="Proteomes" id="UP000886856">
    <property type="component" value="Unassembled WGS sequence"/>
</dbReference>
<dbReference type="InterPro" id="IPR050398">
    <property type="entry name" value="HssS/ArlS-like"/>
</dbReference>
<comment type="caution">
    <text evidence="17">The sequence shown here is derived from an EMBL/GenBank/DDBJ whole genome shotgun (WGS) entry which is preliminary data.</text>
</comment>
<dbReference type="SUPFAM" id="SSF47384">
    <property type="entry name" value="Homodimeric domain of signal transducing histidine kinase"/>
    <property type="match status" value="1"/>
</dbReference>
<comment type="function">
    <text evidence="12">Member of the two-component regulatory system HssS/HssR involved in intracellular heme homeostasis and tempering of staphylococcal virulence. HssS functions as a heme sensor histidine kinase which is autophosphorylated at a histidine residue and transfers its phosphate group to an aspartate residue of HssR. HssR/HssS activates the expression of hrtAB, an efflux pump, in response to extracellular heme, hemin, hemoglobin or blood.</text>
</comment>
<sequence length="350" mass="39820">MIKRKLLPRTILTIFFAILVFIILTVTMVIVSIVTLLLVHFEIIHEQMYATNLVLPTIQFALTSIIVGTIVAALFSRIPLKPFHTLIKGMNELANGNFNTRLHLGKAPLMEDLTNSFNQMAEELSNTEMLRSDFVNNFSHEFKTPIVSIKGFAKLLQKGNLPADKEDEYLTIIIDEVSRLADLSTRILDLTKVENQSILTDVSRFNLSEQIRNAILLLEPKWVKKDLAINPDFNEFYTEGNEDLLRQVWINLIDNAIKFSDSNSDIDLMIHQTDTNTTIAIKNYGPQIHEDEQKRIFNKYWQNDGSRLSDGFGIGLPIAKSVIDLHQGQIHIQSSVKETSFIVTIPNNQL</sequence>
<proteinExistence type="predicted"/>
<dbReference type="Gene3D" id="1.10.287.130">
    <property type="match status" value="1"/>
</dbReference>
<keyword evidence="5" id="KW-0808">Transferase</keyword>
<dbReference type="InterPro" id="IPR003661">
    <property type="entry name" value="HisK_dim/P_dom"/>
</dbReference>
<evidence type="ECO:0000256" key="7">
    <source>
        <dbReference type="ARBA" id="ARBA00022777"/>
    </source>
</evidence>
<dbReference type="SMART" id="SM00304">
    <property type="entry name" value="HAMP"/>
    <property type="match status" value="1"/>
</dbReference>